<evidence type="ECO:0000256" key="1">
    <source>
        <dbReference type="SAM" id="Phobius"/>
    </source>
</evidence>
<dbReference type="OrthoDB" id="2066989at2"/>
<sequence length="601" mass="70739">MDKTKKTSLKNCISKIWKSEILSAITLNLLFLASILVFCDVKYEVSDDFVMSAILSGAYGGSLNPHLIFINVLWGYLLTPFYLILPEISWYLIFQLLLCFLSFTILSYMLLKKLNRSMALMVITLLLTVFGSDAYILMQFTKTAMIAVMAGSLVFLWALFEQRSLRIEISAAILCVIGTWFRFNIIYLAGGFLLFILIVEIVRVWKNETDHRRFWLKMRKIISAGLLLILVVTGCKLFDDYSYNKDPEYKYFKEYSEARAAIVDASDYGYEAYAEELQKIGISENDYKMMRNWNFADNEVFSLDIMQKAADIIQDYKKNVEISKEVIIEEIQNRGLQGYPVFLACVVLTILSIVFQRKNCWTAIVIWGIGFAYILYCFLIERTVYRTEYAVFLGGFLTLFYFWEKLECENKREFIEYRRVCVIINTVCLFLQLPLYLPDRSYQDVDSWGRKEYIENTFYESWNYKASKYRKIVNKGAKSEELINEIETHKENLYLLDFQTMMQVFYYDWNPWKAIPTGEFDNVLYLAGVTTNFPDCNQILQTYDAEQPLKALTNEKVYLVDSEWKTLDQKVQYLQERYYPEAKAELYKELDGYQIWKFSKE</sequence>
<accession>A0A175A3M7</accession>
<feature type="transmembrane region" description="Helical" evidence="1">
    <location>
        <begin position="143"/>
        <end position="160"/>
    </location>
</feature>
<feature type="transmembrane region" description="Helical" evidence="1">
    <location>
        <begin position="21"/>
        <end position="43"/>
    </location>
</feature>
<evidence type="ECO:0000313" key="3">
    <source>
        <dbReference type="Proteomes" id="UP000078383"/>
    </source>
</evidence>
<feature type="transmembrane region" description="Helical" evidence="1">
    <location>
        <begin position="387"/>
        <end position="403"/>
    </location>
</feature>
<dbReference type="AlphaFoldDB" id="A0A175A3M7"/>
<evidence type="ECO:0000313" key="2">
    <source>
        <dbReference type="EMBL" id="CUQ90916.1"/>
    </source>
</evidence>
<reference evidence="2 3" key="1">
    <citation type="submission" date="2015-09" db="EMBL/GenBank/DDBJ databases">
        <authorList>
            <consortium name="Pathogen Informatics"/>
        </authorList>
    </citation>
    <scope>NUCLEOTIDE SEQUENCE [LARGE SCALE GENOMIC DNA]</scope>
    <source>
        <strain evidence="2 3">2789STDY5834889</strain>
    </source>
</reference>
<evidence type="ECO:0008006" key="4">
    <source>
        <dbReference type="Google" id="ProtNLM"/>
    </source>
</evidence>
<dbReference type="EMBL" id="CZBX01000011">
    <property type="protein sequence ID" value="CUQ90916.1"/>
    <property type="molecule type" value="Genomic_DNA"/>
</dbReference>
<feature type="transmembrane region" description="Helical" evidence="1">
    <location>
        <begin position="221"/>
        <end position="238"/>
    </location>
</feature>
<feature type="transmembrane region" description="Helical" evidence="1">
    <location>
        <begin position="118"/>
        <end position="137"/>
    </location>
</feature>
<name>A0A175A3M7_9FIRM</name>
<feature type="transmembrane region" description="Helical" evidence="1">
    <location>
        <begin position="172"/>
        <end position="201"/>
    </location>
</feature>
<feature type="transmembrane region" description="Helical" evidence="1">
    <location>
        <begin position="338"/>
        <end position="355"/>
    </location>
</feature>
<feature type="transmembrane region" description="Helical" evidence="1">
    <location>
        <begin position="361"/>
        <end position="380"/>
    </location>
</feature>
<proteinExistence type="predicted"/>
<keyword evidence="1" id="KW-1133">Transmembrane helix</keyword>
<gene>
    <name evidence="2" type="ORF">ERS852502_02300</name>
</gene>
<keyword evidence="1" id="KW-0472">Membrane</keyword>
<dbReference type="Proteomes" id="UP000078383">
    <property type="component" value="Unassembled WGS sequence"/>
</dbReference>
<keyword evidence="1" id="KW-0812">Transmembrane</keyword>
<protein>
    <recommendedName>
        <fullName evidence="4">Glycosyltransferase RgtA/B/C/D-like domain-containing protein</fullName>
    </recommendedName>
</protein>
<feature type="transmembrane region" description="Helical" evidence="1">
    <location>
        <begin position="88"/>
        <end position="111"/>
    </location>
</feature>
<organism evidence="2 3">
    <name type="scientific">[Ruminococcus] torques</name>
    <dbReference type="NCBI Taxonomy" id="33039"/>
    <lineage>
        <taxon>Bacteria</taxon>
        <taxon>Bacillati</taxon>
        <taxon>Bacillota</taxon>
        <taxon>Clostridia</taxon>
        <taxon>Lachnospirales</taxon>
        <taxon>Lachnospiraceae</taxon>
        <taxon>Mediterraneibacter</taxon>
    </lineage>
</organism>